<dbReference type="PANTHER" id="PTHR19860:SF18">
    <property type="entry name" value="DUF4062 DOMAIN-CONTAINING PROTEIN"/>
    <property type="match status" value="1"/>
</dbReference>
<gene>
    <name evidence="3" type="ORF">J0S82_003702</name>
</gene>
<dbReference type="InterPro" id="IPR051191">
    <property type="entry name" value="DCAF12"/>
</dbReference>
<dbReference type="Proteomes" id="UP000700334">
    <property type="component" value="Unassembled WGS sequence"/>
</dbReference>
<evidence type="ECO:0000256" key="2">
    <source>
        <dbReference type="SAM" id="MobiDB-lite"/>
    </source>
</evidence>
<accession>A0A8J6DLQ8</accession>
<feature type="region of interest" description="Disordered" evidence="2">
    <location>
        <begin position="1262"/>
        <end position="1295"/>
    </location>
</feature>
<dbReference type="InterPro" id="IPR027417">
    <property type="entry name" value="P-loop_NTPase"/>
</dbReference>
<dbReference type="OrthoDB" id="2325716at2759"/>
<evidence type="ECO:0000313" key="3">
    <source>
        <dbReference type="EMBL" id="KAG8514102.1"/>
    </source>
</evidence>
<dbReference type="EMBL" id="JAGFMF010011752">
    <property type="protein sequence ID" value="KAG8514102.1"/>
    <property type="molecule type" value="Genomic_DNA"/>
</dbReference>
<dbReference type="PANTHER" id="PTHR19860">
    <property type="entry name" value="DDB1- AND CUL4-ASSOCIATED FACTOR 12-RELATED"/>
    <property type="match status" value="1"/>
</dbReference>
<keyword evidence="1" id="KW-0677">Repeat</keyword>
<dbReference type="InterPro" id="IPR011990">
    <property type="entry name" value="TPR-like_helical_dom_sf"/>
</dbReference>
<dbReference type="SUPFAM" id="SSF48452">
    <property type="entry name" value="TPR-like"/>
    <property type="match status" value="1"/>
</dbReference>
<dbReference type="Gene3D" id="3.40.50.300">
    <property type="entry name" value="P-loop containing nucleotide triphosphate hydrolases"/>
    <property type="match status" value="1"/>
</dbReference>
<evidence type="ECO:0000256" key="1">
    <source>
        <dbReference type="ARBA" id="ARBA00022737"/>
    </source>
</evidence>
<feature type="non-terminal residue" evidence="3">
    <location>
        <position position="1433"/>
    </location>
</feature>
<organism evidence="3 4">
    <name type="scientific">Galemys pyrenaicus</name>
    <name type="common">Iberian desman</name>
    <name type="synonym">Pyrenean desman</name>
    <dbReference type="NCBI Taxonomy" id="202257"/>
    <lineage>
        <taxon>Eukaryota</taxon>
        <taxon>Metazoa</taxon>
        <taxon>Chordata</taxon>
        <taxon>Craniata</taxon>
        <taxon>Vertebrata</taxon>
        <taxon>Euteleostomi</taxon>
        <taxon>Mammalia</taxon>
        <taxon>Eutheria</taxon>
        <taxon>Laurasiatheria</taxon>
        <taxon>Eulipotyphla</taxon>
        <taxon>Talpidae</taxon>
        <taxon>Galemys</taxon>
    </lineage>
</organism>
<protein>
    <submittedName>
        <fullName evidence="3">Putative tetratricopeptide repeat protein 41</fullName>
    </submittedName>
</protein>
<evidence type="ECO:0000313" key="4">
    <source>
        <dbReference type="Proteomes" id="UP000700334"/>
    </source>
</evidence>
<dbReference type="Gene3D" id="1.25.40.10">
    <property type="entry name" value="Tetratricopeptide repeat domain"/>
    <property type="match status" value="1"/>
</dbReference>
<comment type="caution">
    <text evidence="3">The sequence shown here is derived from an EMBL/GenBank/DDBJ whole genome shotgun (WGS) entry which is preliminary data.</text>
</comment>
<sequence length="1433" mass="163803">KPSNERQYRTQPLLLARSPPIYFRILENVYSVTRGNGSHGNAFIISPGGLRGITLRMILARYNSQSAFDLTVLLREGKHVRGRESARGASLGAEATAEQSEMSREANVNIKCARFVLKPQKPVQPYICWTLNDCQKERDFLNSSVFPQLNNLCNSRGTYFKAVDLRWSGLKIQEPFLSSRSRQHSCLHSQHLKLCLDYVNRCFPFFICVLGHTYGDFCADYLPVTFSKATDLSSLSIIEQNLYVAAKNGYPWVLENPNCSLVEYEIIQAAFLNKSQFQYFYFREGATVPKTLDNDREESLPSDSLRSDEEKVKIEKLKTMIASHGLPVRFYKDLSELGELVFKDWLGVIEKLYPASLMTEHIDYKHDFDRFYHEEFIEKCKRVFVVSKESNRIFDILERFALKDVEFNFNSEASGSSLESVLRINSLPAYKSILLLCGDRGCGKSTLIASWVNDFKKKYPGVLMIPHFVGSSCESCDIMSVIYYFVAELQHAHYGTQLKMDTLNEDSNVLVFSLLVEVFIASISLKPCILVLDGIEELVGIYGISGQKAKDFSWLPPTIAPHCKFIMSTVSCSLSCKALRTRSDVRMVELVNTGDSEAKLSIFRQHLSSTHNKNLFERIRKTLKKKPNMSPLKLTMLANELKECRIYRNEFQCLKEYLEVISLQELWELILKRWTEDYSWTYKQTRANSDIVASGEGLNGWVADALCLLTVSHGGLTEHEILQLLDMLGYRNQHRVTMLHWAAFRNATRLWVQEKPNGLLYFRHQSLRNAVEHLLLGKTLSTRIPFSIGVITPVRESSPFSFQNPTNHKKTQFHEASVRYFQQQTMFWRVYQELPWHLKMSSCWEDLSSFLSSPSITDLLSKIQSPSFWTRLHLIHYWNVLSEAGYDAAQAYLFTVANLKADGCHKIKKAGTLSVLECRLFEVTPTDECRLIFFIGKFLKFMGKIKEAEELFLTVEDMLVKSQSMREMLVKVQNTLGELHLELGSTQEGFQYFQKAWLKLMEFSSSSLTDNQDLVKQRGKVLNNLAKSASEEYLKENNILEYATDTSSLLDNSPRDQADVKYTEATGNTCLAMTKFHECLHIRKSLFGEKNMLVGEVMEVLADLLFFPQRDYQKFLRKKAIEYYKQVIDIKETARTLTNSLLIKKQLGISLSDTLCKLGQLLIIDSGHPAMVEAVGYLYRSLDLRATYLGSAHSSIHGILHLLREIERIRARRCWPQGLSQHCSEGPRSGASLWEYVLKLSYHSTQGSTPVSSVRGMNADTLHRDKRTAGTPPAASDKSPHTVSEKPKCTSGKGKKVLRPTISISDEEKTQRKMQNNVEIWKGSEKEASKKKKKYPSKTLSLGKIDDGEKLLPQKILSDTSETGKGQISTIYQQRLLGAVRRNNPWESLSDLISEKWLFHTPDYSSVFQKCFLLRRSQLETKLLKISNDSNKE</sequence>
<proteinExistence type="predicted"/>
<dbReference type="GO" id="GO:0080008">
    <property type="term" value="C:Cul4-RING E3 ubiquitin ligase complex"/>
    <property type="evidence" value="ECO:0007669"/>
    <property type="project" value="TreeGrafter"/>
</dbReference>
<dbReference type="SUPFAM" id="SSF52540">
    <property type="entry name" value="P-loop containing nucleoside triphosphate hydrolases"/>
    <property type="match status" value="1"/>
</dbReference>
<keyword evidence="4" id="KW-1185">Reference proteome</keyword>
<feature type="compositionally biased region" description="Basic and acidic residues" evidence="2">
    <location>
        <begin position="1278"/>
        <end position="1288"/>
    </location>
</feature>
<reference evidence="3" key="1">
    <citation type="journal article" date="2021" name="Evol. Appl.">
        <title>The genome of the Pyrenean desman and the effects of bottlenecks and inbreeding on the genomic landscape of an endangered species.</title>
        <authorList>
            <person name="Escoda L."/>
            <person name="Castresana J."/>
        </authorList>
    </citation>
    <scope>NUCLEOTIDE SEQUENCE</scope>
    <source>
        <strain evidence="3">IBE-C5619</strain>
    </source>
</reference>
<name>A0A8J6DLQ8_GALPY</name>